<dbReference type="GO" id="GO:0019290">
    <property type="term" value="P:siderophore biosynthetic process"/>
    <property type="evidence" value="ECO:0007669"/>
    <property type="project" value="InterPro"/>
</dbReference>
<sequence>MSLEMNQDLTQRMEGLLEDEVSCLRFILDYTPAYLNHYIDHMEKGRSGILHKLASSILREDIGQVCSRSIDLKKIGRVLVVNLNEDSTEWKSFFKNIQEYPLREDLTYKVFQKEDEVYVFPVWDQYAYHRVETTDEILRIDESGVHVIKLASELVRGLFGDNQFENLETFMKELDNGTANLTLAYMYQKVWEKEINQEAKKLQSNSTIDYLLKKRKMSHHFSPSLFLEQLVVEGHQLHPGAKTKTGLKKKDVFQYAPEFHQTFNVRFVAVKKSHVRTTGASHSLLEPFYPEVLETCVHQLEQRQLDPQSFEILPVHEWQYDYAIPDVYAKEINAGDVIMIDDVHLPVGATSSFRTVYPINEEGPALKLAVNSQMTSTVRSISTQTAMNSTVFTNMMEKVMQQEDQLDEFLPLNEIAGAAFISKDEVKSRNLTMLLRESIEERLTDDEIAVAGPALYADSPVSGQPMLFEVVDHYSNTKGLPKTEAAVSFFSEYISTLLPGYLTMMTKYGIALEGHLQNSVPVFKGGRLSRFYFRDWGGARIYRDRLNKQGISAEFMEGSVSVTNDISSMHNKMYYTVFQNHFGELIRLLVSYTGLAEDTFWLLVKKVCKETMEDLSEQKEIKNQVEIDREFLFQPTVMHKALTKMRLTDKKGYSFSEVSNPLAISEEIHD</sequence>
<accession>A0A931HUG5</accession>
<dbReference type="PANTHER" id="PTHR34384">
    <property type="entry name" value="L-2,3-DIAMINOPROPANOATE--CITRATE LIGASE"/>
    <property type="match status" value="1"/>
</dbReference>
<evidence type="ECO:0000256" key="1">
    <source>
        <dbReference type="ARBA" id="ARBA00004924"/>
    </source>
</evidence>
<dbReference type="PANTHER" id="PTHR34384:SF6">
    <property type="entry name" value="STAPHYLOFERRIN B SYNTHASE"/>
    <property type="match status" value="1"/>
</dbReference>
<feature type="domain" description="Aerobactin siderophore biosynthesis IucA/IucC-like C-terminal" evidence="4">
    <location>
        <begin position="489"/>
        <end position="651"/>
    </location>
</feature>
<name>A0A931HUG5_9BACI</name>
<evidence type="ECO:0000313" key="5">
    <source>
        <dbReference type="EMBL" id="MBH0229750.1"/>
    </source>
</evidence>
<evidence type="ECO:0000313" key="6">
    <source>
        <dbReference type="Proteomes" id="UP000614490"/>
    </source>
</evidence>
<dbReference type="InterPro" id="IPR037455">
    <property type="entry name" value="LucA/IucC-like"/>
</dbReference>
<dbReference type="InterPro" id="IPR007310">
    <property type="entry name" value="Aerobactin_biosyn_IucA/IucC_N"/>
</dbReference>
<comment type="pathway">
    <text evidence="1">Siderophore biosynthesis.</text>
</comment>
<feature type="domain" description="Aerobactin siderophore biosynthesis IucA/IucC N-terminal" evidence="3">
    <location>
        <begin position="225"/>
        <end position="456"/>
    </location>
</feature>
<proteinExistence type="inferred from homology"/>
<dbReference type="EMBL" id="JADZSC010000001">
    <property type="protein sequence ID" value="MBH0229750.1"/>
    <property type="molecule type" value="Genomic_DNA"/>
</dbReference>
<keyword evidence="6" id="KW-1185">Reference proteome</keyword>
<dbReference type="RefSeq" id="WP_197316343.1">
    <property type="nucleotide sequence ID" value="NZ_JADZSC010000001.1"/>
</dbReference>
<dbReference type="GO" id="GO:0016881">
    <property type="term" value="F:acid-amino acid ligase activity"/>
    <property type="evidence" value="ECO:0007669"/>
    <property type="project" value="UniProtKB-ARBA"/>
</dbReference>
<evidence type="ECO:0000259" key="3">
    <source>
        <dbReference type="Pfam" id="PF04183"/>
    </source>
</evidence>
<reference evidence="5 6" key="1">
    <citation type="journal article" date="2005" name="Int. J. Syst. Evol. Microbiol.">
        <title>Halobacillus yeomjeoni sp. nov., isolated from a marine solar saltern in Korea.</title>
        <authorList>
            <person name="Yoon J.H."/>
            <person name="Kang S.J."/>
            <person name="Lee C.H."/>
            <person name="Oh H.W."/>
            <person name="Oh T.K."/>
        </authorList>
    </citation>
    <scope>NUCLEOTIDE SEQUENCE [LARGE SCALE GENOMIC DNA]</scope>
    <source>
        <strain evidence="5 6">KCTC 3957</strain>
    </source>
</reference>
<dbReference type="InterPro" id="IPR022770">
    <property type="entry name" value="IucA/IucC-like_C"/>
</dbReference>
<protein>
    <submittedName>
        <fullName evidence="5">IucA/IucC family siderophore biosynthesis protein</fullName>
    </submittedName>
</protein>
<comment type="caution">
    <text evidence="5">The sequence shown here is derived from an EMBL/GenBank/DDBJ whole genome shotgun (WGS) entry which is preliminary data.</text>
</comment>
<dbReference type="AlphaFoldDB" id="A0A931HUG5"/>
<dbReference type="Proteomes" id="UP000614490">
    <property type="component" value="Unassembled WGS sequence"/>
</dbReference>
<gene>
    <name evidence="5" type="ORF">H0267_05920</name>
</gene>
<evidence type="ECO:0000256" key="2">
    <source>
        <dbReference type="ARBA" id="ARBA00007832"/>
    </source>
</evidence>
<dbReference type="Pfam" id="PF04183">
    <property type="entry name" value="IucA_IucC"/>
    <property type="match status" value="1"/>
</dbReference>
<organism evidence="5 6">
    <name type="scientific">Halobacillus yeomjeoni</name>
    <dbReference type="NCBI Taxonomy" id="311194"/>
    <lineage>
        <taxon>Bacteria</taxon>
        <taxon>Bacillati</taxon>
        <taxon>Bacillota</taxon>
        <taxon>Bacilli</taxon>
        <taxon>Bacillales</taxon>
        <taxon>Bacillaceae</taxon>
        <taxon>Halobacillus</taxon>
    </lineage>
</organism>
<dbReference type="Pfam" id="PF06276">
    <property type="entry name" value="FhuF"/>
    <property type="match status" value="1"/>
</dbReference>
<comment type="similarity">
    <text evidence="2">Belongs to the IucA/IucC family.</text>
</comment>
<dbReference type="Gene3D" id="1.10.510.40">
    <property type="match status" value="1"/>
</dbReference>
<evidence type="ECO:0000259" key="4">
    <source>
        <dbReference type="Pfam" id="PF06276"/>
    </source>
</evidence>